<sequence length="253" mass="28292">MRTTILTLIAFMLVASPAFAHFGMVIPDSNVATQKTRSSNLELSFSHPFEMVGMTLEKPKQFFAVVNGKKTDLLPTLSESKVMNEKAWKTTFRFKRPGVYQFAMEPTPYWEPEEDCFIIHYTKTYVAAFGSEEDWDAPAGLPTEIIPLTRPYGLYAGSSFTGQVLRNGNPVPNAEVEYEFYNKEGFTAPTEHHITMVTKADSNGVFTITCPKAGWWGFAALTTADYTITAPSGKEKPVELGAVTWIKVEDFKK</sequence>
<dbReference type="OrthoDB" id="9780723at2"/>
<dbReference type="STRING" id="1121457.SAMN02745161_2078"/>
<dbReference type="InterPro" id="IPR019613">
    <property type="entry name" value="DUF4198"/>
</dbReference>
<dbReference type="EMBL" id="FSRG01000005">
    <property type="protein sequence ID" value="SIO16260.1"/>
    <property type="molecule type" value="Genomic_DNA"/>
</dbReference>
<reference evidence="3" key="1">
    <citation type="submission" date="2016-11" db="EMBL/GenBank/DDBJ databases">
        <authorList>
            <person name="Varghese N."/>
            <person name="Submissions S."/>
        </authorList>
    </citation>
    <scope>NUCLEOTIDE SEQUENCE [LARGE SCALE GENOMIC DNA]</scope>
    <source>
        <strain evidence="3">DSM 17456</strain>
    </source>
</reference>
<evidence type="ECO:0000313" key="2">
    <source>
        <dbReference type="EMBL" id="SIO16260.1"/>
    </source>
</evidence>
<feature type="chain" id="PRO_5012478348" evidence="1">
    <location>
        <begin position="21"/>
        <end position="253"/>
    </location>
</feature>
<dbReference type="RefSeq" id="WP_074216850.1">
    <property type="nucleotide sequence ID" value="NZ_FSRG01000005.1"/>
</dbReference>
<evidence type="ECO:0000256" key="1">
    <source>
        <dbReference type="SAM" id="SignalP"/>
    </source>
</evidence>
<feature type="signal peptide" evidence="1">
    <location>
        <begin position="1"/>
        <end position="20"/>
    </location>
</feature>
<proteinExistence type="predicted"/>
<dbReference type="Pfam" id="PF10670">
    <property type="entry name" value="DUF4198"/>
    <property type="match status" value="1"/>
</dbReference>
<accession>A0A1N6H936</accession>
<dbReference type="Proteomes" id="UP000184694">
    <property type="component" value="Unassembled WGS sequence"/>
</dbReference>
<dbReference type="AlphaFoldDB" id="A0A1N6H936"/>
<keyword evidence="3" id="KW-1185">Reference proteome</keyword>
<keyword evidence="1" id="KW-0732">Signal</keyword>
<organism evidence="2 3">
    <name type="scientific">Halodesulfovibrio marinisediminis DSM 17456</name>
    <dbReference type="NCBI Taxonomy" id="1121457"/>
    <lineage>
        <taxon>Bacteria</taxon>
        <taxon>Pseudomonadati</taxon>
        <taxon>Thermodesulfobacteriota</taxon>
        <taxon>Desulfovibrionia</taxon>
        <taxon>Desulfovibrionales</taxon>
        <taxon>Desulfovibrionaceae</taxon>
        <taxon>Halodesulfovibrio</taxon>
    </lineage>
</organism>
<evidence type="ECO:0000313" key="3">
    <source>
        <dbReference type="Proteomes" id="UP000184694"/>
    </source>
</evidence>
<gene>
    <name evidence="2" type="ORF">SAMN02745161_2078</name>
</gene>
<name>A0A1N6H936_9BACT</name>
<protein>
    <submittedName>
        <fullName evidence="2">Cobalt/nickel transport protein</fullName>
    </submittedName>
</protein>